<dbReference type="EMBL" id="BSCH01000006">
    <property type="protein sequence ID" value="GLG89806.1"/>
    <property type="molecule type" value="Genomic_DNA"/>
</dbReference>
<dbReference type="AlphaFoldDB" id="A0A9W6CAH3"/>
<proteinExistence type="predicted"/>
<evidence type="ECO:0000313" key="2">
    <source>
        <dbReference type="Proteomes" id="UP001145094"/>
    </source>
</evidence>
<reference evidence="1" key="3">
    <citation type="journal article" date="2023" name="Int. J. Syst. Evol. Microbiol.">
        <title>Sellimonas catena sp. nov., isolated from human faeces.</title>
        <authorList>
            <person name="Hisatomi A."/>
            <person name="Ohkuma M."/>
            <person name="Sakamoto M."/>
        </authorList>
    </citation>
    <scope>NUCLEOTIDE SEQUENCE</scope>
    <source>
        <strain evidence="1">18CBH55</strain>
    </source>
</reference>
<organism evidence="1 2">
    <name type="scientific">Sellimonas catena</name>
    <dbReference type="NCBI Taxonomy" id="2994035"/>
    <lineage>
        <taxon>Bacteria</taxon>
        <taxon>Bacillati</taxon>
        <taxon>Bacillota</taxon>
        <taxon>Clostridia</taxon>
        <taxon>Lachnospirales</taxon>
        <taxon>Lachnospiraceae</taxon>
        <taxon>Sellimonas</taxon>
    </lineage>
</organism>
<protein>
    <submittedName>
        <fullName evidence="1">Uncharacterized protein</fullName>
    </submittedName>
</protein>
<name>A0A9W6CAH3_9FIRM</name>
<sequence>MMRLEEKLREIDEFFDSLTMEEFESIAIEAGAEDLYVSESTNSLSINLPLNMAYDAKNNIMHNADRSEEELENTKWNLSGNSILKGAA</sequence>
<gene>
    <name evidence="1" type="ORF">Selli2_12330</name>
</gene>
<dbReference type="RefSeq" id="WP_405121587.1">
    <property type="nucleotide sequence ID" value="NZ_CP173661.1"/>
</dbReference>
<reference evidence="1" key="1">
    <citation type="submission" date="2022-11" db="EMBL/GenBank/DDBJ databases">
        <title>Draft genome sequence of Sellimonas catena strain 18CBH55.</title>
        <authorList>
            <person name="Atsushi H."/>
            <person name="Moriya O."/>
            <person name="Mitsuo S."/>
        </authorList>
    </citation>
    <scope>NUCLEOTIDE SEQUENCE</scope>
    <source>
        <strain evidence="1">18CBH55</strain>
    </source>
</reference>
<accession>A0A9W6CAH3</accession>
<evidence type="ECO:0000313" key="1">
    <source>
        <dbReference type="EMBL" id="GLG89806.1"/>
    </source>
</evidence>
<dbReference type="Proteomes" id="UP001145094">
    <property type="component" value="Unassembled WGS sequence"/>
</dbReference>
<comment type="caution">
    <text evidence="1">The sequence shown here is derived from an EMBL/GenBank/DDBJ whole genome shotgun (WGS) entry which is preliminary data.</text>
</comment>
<reference evidence="1" key="2">
    <citation type="submission" date="2022-11" db="EMBL/GenBank/DDBJ databases">
        <title>Draft genome sequence of Sellimonas catena strain 18CBH55.</title>
        <authorList>
            <person name="Hisatomi A."/>
            <person name="Ohkuma M."/>
            <person name="Sakamoto M."/>
        </authorList>
    </citation>
    <scope>NUCLEOTIDE SEQUENCE</scope>
    <source>
        <strain evidence="1">18CBH55</strain>
    </source>
</reference>